<dbReference type="AlphaFoldDB" id="A0AAD6DDI0"/>
<name>A0AAD6DDI0_9EURO</name>
<protein>
    <submittedName>
        <fullName evidence="1">Uncharacterized protein</fullName>
    </submittedName>
</protein>
<dbReference type="PANTHER" id="PTHR38791:SF12">
    <property type="entry name" value="TRANSCRIPTION FACTOR DOMAIN-CONTAINING PROTEIN-RELATED"/>
    <property type="match status" value="1"/>
</dbReference>
<dbReference type="PANTHER" id="PTHR38791">
    <property type="entry name" value="ZN(II)2CYS6 TRANSCRIPTION FACTOR (EUROFUNG)-RELATED-RELATED"/>
    <property type="match status" value="1"/>
</dbReference>
<dbReference type="InterPro" id="IPR021858">
    <property type="entry name" value="Fun_TF"/>
</dbReference>
<sequence>MPDLFREKGAAPHLKHAILSVSHLTIFNDTGHREFYWRARKNHGLALGHLNKALGSHENAVKDETLAACLLMSMFYNFVHEGEGLPDPHMAGICNLLQLRGNEQLKSMYTRPLMAWVIIQVQSQAFGTNKFKYVKLPQLIEDIPKPDCVLGAGILNCRISHFCQLVSDMHDPSAYSSNERNSRQEETLRKTLTLARYMIDEIDIWNASIPSHWKIQYQFESFDRAAASTDSPRDPWTLTFLASTQSAQLVFYAHVISCCEQSREQGKEFNMPNFSADLVAFERGVTDRAAHLLKTICYTISTAIGFLDTDGNFHPVPGLRFANNNSLIWPIWAVLTCPLACDDQTELCRRSLEFIGQNTGHKLALFLSEKASAHI</sequence>
<accession>A0AAD6DDI0</accession>
<dbReference type="InterPro" id="IPR053175">
    <property type="entry name" value="DHMBA_Reg_Transcription_Factor"/>
</dbReference>
<organism evidence="1 2">
    <name type="scientific">Penicillium hetheringtonii</name>
    <dbReference type="NCBI Taxonomy" id="911720"/>
    <lineage>
        <taxon>Eukaryota</taxon>
        <taxon>Fungi</taxon>
        <taxon>Dikarya</taxon>
        <taxon>Ascomycota</taxon>
        <taxon>Pezizomycotina</taxon>
        <taxon>Eurotiomycetes</taxon>
        <taxon>Eurotiomycetidae</taxon>
        <taxon>Eurotiales</taxon>
        <taxon>Aspergillaceae</taxon>
        <taxon>Penicillium</taxon>
    </lineage>
</organism>
<proteinExistence type="predicted"/>
<comment type="caution">
    <text evidence="1">The sequence shown here is derived from an EMBL/GenBank/DDBJ whole genome shotgun (WGS) entry which is preliminary data.</text>
</comment>
<dbReference type="Pfam" id="PF11951">
    <property type="entry name" value="Fungal_trans_2"/>
    <property type="match status" value="1"/>
</dbReference>
<keyword evidence="2" id="KW-1185">Reference proteome</keyword>
<evidence type="ECO:0000313" key="2">
    <source>
        <dbReference type="Proteomes" id="UP001216150"/>
    </source>
</evidence>
<gene>
    <name evidence="1" type="ORF">N7450_008688</name>
</gene>
<dbReference type="EMBL" id="JAQJAC010000008">
    <property type="protein sequence ID" value="KAJ5574789.1"/>
    <property type="molecule type" value="Genomic_DNA"/>
</dbReference>
<reference evidence="1 2" key="1">
    <citation type="journal article" date="2023" name="IMA Fungus">
        <title>Comparative genomic study of the Penicillium genus elucidates a diverse pangenome and 15 lateral gene transfer events.</title>
        <authorList>
            <person name="Petersen C."/>
            <person name="Sorensen T."/>
            <person name="Nielsen M.R."/>
            <person name="Sondergaard T.E."/>
            <person name="Sorensen J.L."/>
            <person name="Fitzpatrick D.A."/>
            <person name="Frisvad J.C."/>
            <person name="Nielsen K.L."/>
        </authorList>
    </citation>
    <scope>NUCLEOTIDE SEQUENCE [LARGE SCALE GENOMIC DNA]</scope>
    <source>
        <strain evidence="1 2">IBT 29057</strain>
    </source>
</reference>
<dbReference type="Proteomes" id="UP001216150">
    <property type="component" value="Unassembled WGS sequence"/>
</dbReference>
<evidence type="ECO:0000313" key="1">
    <source>
        <dbReference type="EMBL" id="KAJ5574789.1"/>
    </source>
</evidence>